<dbReference type="EMBL" id="AP018828">
    <property type="protein sequence ID" value="BBF81911.1"/>
    <property type="molecule type" value="Genomic_DNA"/>
</dbReference>
<dbReference type="Pfam" id="PF13478">
    <property type="entry name" value="XdhC_C"/>
    <property type="match status" value="1"/>
</dbReference>
<dbReference type="InterPro" id="IPR014308">
    <property type="entry name" value="Xanthine_DH_XdhC"/>
</dbReference>
<dbReference type="PANTHER" id="PTHR30388:SF6">
    <property type="entry name" value="XANTHINE DEHYDROGENASE SUBUNIT A-RELATED"/>
    <property type="match status" value="1"/>
</dbReference>
<evidence type="ECO:0000313" key="3">
    <source>
        <dbReference type="EMBL" id="BBF81911.1"/>
    </source>
</evidence>
<dbReference type="Gene3D" id="3.40.50.720">
    <property type="entry name" value="NAD(P)-binding Rossmann-like Domain"/>
    <property type="match status" value="1"/>
</dbReference>
<dbReference type="Proteomes" id="UP000278756">
    <property type="component" value="Chromosome 2"/>
</dbReference>
<reference evidence="4" key="2">
    <citation type="journal article" date="2017" name="Plant Physiol. Biochem.">
        <title>Differential oxidative and antioxidative response of duckweed Lemna minor toward plant growth promoting/inhibiting bacteria.</title>
        <authorList>
            <person name="Ishizawa H."/>
            <person name="Kuroda M."/>
            <person name="Morikawa M."/>
            <person name="Ike M."/>
        </authorList>
    </citation>
    <scope>NUCLEOTIDE SEQUENCE [LARGE SCALE GENOMIC DNA]</scope>
    <source>
        <strain evidence="4">M6</strain>
    </source>
</reference>
<dbReference type="InterPro" id="IPR003777">
    <property type="entry name" value="XdhC_CoxI"/>
</dbReference>
<dbReference type="PANTHER" id="PTHR30388">
    <property type="entry name" value="ALDEHYDE OXIDOREDUCTASE MOLYBDENUM COFACTOR ASSEMBLY PROTEIN"/>
    <property type="match status" value="1"/>
</dbReference>
<evidence type="ECO:0000259" key="1">
    <source>
        <dbReference type="Pfam" id="PF02625"/>
    </source>
</evidence>
<protein>
    <submittedName>
        <fullName evidence="3">XdhC protein</fullName>
    </submittedName>
</protein>
<organism evidence="3 4">
    <name type="scientific">Asticcacaulis excentricus</name>
    <dbReference type="NCBI Taxonomy" id="78587"/>
    <lineage>
        <taxon>Bacteria</taxon>
        <taxon>Pseudomonadati</taxon>
        <taxon>Pseudomonadota</taxon>
        <taxon>Alphaproteobacteria</taxon>
        <taxon>Caulobacterales</taxon>
        <taxon>Caulobacteraceae</taxon>
        <taxon>Asticcacaulis</taxon>
    </lineage>
</organism>
<evidence type="ECO:0000313" key="4">
    <source>
        <dbReference type="Proteomes" id="UP000278756"/>
    </source>
</evidence>
<sequence>MNWVVKALYLLDKEPLAMVSLLAVEGSTPREAGTRMLVTAKAIYGTVGGGNLEFQCIDQARLALKHPSGTWRIQDYPLGVLLGQCCGGRVRVMIEHLDPAEADWLEAVRGLDSFTLRSDLHADGVRRRLSEEVPNVSARGPVPVVGDHLIERLGQPLMPVLMFGAGHVGIAIARVLKGLPFHLRWCDDRTDVPPGVLIGDALTLCAEAETGTGLTLILTHDHALDYELTKAALRSPARFIGLIGSATKRARFFSRLRKDGFAEDQIARITCPIGLPGITGKAPEVIAVAVAAQLLQITDKIRTLTEDTRHDQTLPVA</sequence>
<dbReference type="AlphaFoldDB" id="A0A3G9G7Q6"/>
<feature type="domain" description="XdhC- CoxI" evidence="1">
    <location>
        <begin position="13"/>
        <end position="65"/>
    </location>
</feature>
<dbReference type="OrthoDB" id="61481at2"/>
<dbReference type="InterPro" id="IPR052698">
    <property type="entry name" value="MoCofactor_Util/Proc"/>
</dbReference>
<gene>
    <name evidence="3" type="ORF">EM6_2527</name>
</gene>
<name>A0A3G9G7Q6_9CAUL</name>
<feature type="domain" description="XdhC Rossmann" evidence="2">
    <location>
        <begin position="160"/>
        <end position="294"/>
    </location>
</feature>
<proteinExistence type="predicted"/>
<dbReference type="RefSeq" id="WP_126423546.1">
    <property type="nucleotide sequence ID" value="NZ_AP018828.1"/>
</dbReference>
<evidence type="ECO:0000259" key="2">
    <source>
        <dbReference type="Pfam" id="PF13478"/>
    </source>
</evidence>
<dbReference type="Pfam" id="PF02625">
    <property type="entry name" value="XdhC_CoxI"/>
    <property type="match status" value="1"/>
</dbReference>
<accession>A0A3G9G7Q6</accession>
<dbReference type="InterPro" id="IPR027051">
    <property type="entry name" value="XdhC_Rossmann_dom"/>
</dbReference>
<reference evidence="4" key="1">
    <citation type="journal article" date="2017" name="Biotechnol. Biofuels">
        <title>Evaluation of environmental bacterial communities as a factor affecting the growth of duckweed Lemna minor.</title>
        <authorList>
            <person name="Ishizawa H."/>
            <person name="Kuroda M."/>
            <person name="Morikawa M."/>
            <person name="Ike M."/>
        </authorList>
    </citation>
    <scope>NUCLEOTIDE SEQUENCE [LARGE SCALE GENOMIC DNA]</scope>
    <source>
        <strain evidence="4">M6</strain>
    </source>
</reference>
<dbReference type="NCBIfam" id="TIGR02964">
    <property type="entry name" value="xanthine_xdhC"/>
    <property type="match status" value="1"/>
</dbReference>